<dbReference type="GO" id="GO:0005886">
    <property type="term" value="C:plasma membrane"/>
    <property type="evidence" value="ECO:0007669"/>
    <property type="project" value="UniProtKB-SubCell"/>
</dbReference>
<evidence type="ECO:0000256" key="1">
    <source>
        <dbReference type="ARBA" id="ARBA00004651"/>
    </source>
</evidence>
<feature type="compositionally biased region" description="Basic and acidic residues" evidence="7">
    <location>
        <begin position="1"/>
        <end position="21"/>
    </location>
</feature>
<reference evidence="9" key="1">
    <citation type="submission" date="2013-01" db="EMBL/GenBank/DDBJ databases">
        <title>Discovery of McbB, a Novel Enzyme Catalyzing the b-Carboline Skeleton Construction in the Marinacarboline Biosynthetic Pathway.</title>
        <authorList>
            <person name="Chen Q."/>
            <person name="Ji C."/>
            <person name="Song Y."/>
            <person name="Huang H."/>
            <person name="Ma J."/>
            <person name="Tian X."/>
            <person name="Ju J."/>
        </authorList>
    </citation>
    <scope>NUCLEOTIDE SEQUENCE</scope>
    <source>
        <strain evidence="9">SCSIO 00652</strain>
    </source>
</reference>
<evidence type="ECO:0000256" key="8">
    <source>
        <dbReference type="SAM" id="Phobius"/>
    </source>
</evidence>
<dbReference type="EMBL" id="KC541560">
    <property type="protein sequence ID" value="AGL76724.1"/>
    <property type="molecule type" value="Genomic_DNA"/>
</dbReference>
<keyword evidence="2" id="KW-0813">Transport</keyword>
<evidence type="ECO:0000256" key="6">
    <source>
        <dbReference type="ARBA" id="ARBA00023136"/>
    </source>
</evidence>
<keyword evidence="4 8" id="KW-0812">Transmembrane</keyword>
<evidence type="ECO:0000256" key="2">
    <source>
        <dbReference type="ARBA" id="ARBA00022448"/>
    </source>
</evidence>
<dbReference type="AlphaFoldDB" id="R4R2G5"/>
<feature type="transmembrane region" description="Helical" evidence="8">
    <location>
        <begin position="58"/>
        <end position="76"/>
    </location>
</feature>
<dbReference type="PANTHER" id="PTHR42718">
    <property type="entry name" value="MAJOR FACILITATOR SUPERFAMILY MULTIDRUG TRANSPORTER MFSC"/>
    <property type="match status" value="1"/>
</dbReference>
<feature type="transmembrane region" description="Helical" evidence="8">
    <location>
        <begin position="168"/>
        <end position="190"/>
    </location>
</feature>
<evidence type="ECO:0000313" key="9">
    <source>
        <dbReference type="EMBL" id="AGL76724.1"/>
    </source>
</evidence>
<evidence type="ECO:0000256" key="3">
    <source>
        <dbReference type="ARBA" id="ARBA00022475"/>
    </source>
</evidence>
<keyword evidence="3" id="KW-1003">Cell membrane</keyword>
<evidence type="ECO:0000256" key="4">
    <source>
        <dbReference type="ARBA" id="ARBA00022692"/>
    </source>
</evidence>
<dbReference type="PANTHER" id="PTHR42718:SF46">
    <property type="entry name" value="BLR6921 PROTEIN"/>
    <property type="match status" value="1"/>
</dbReference>
<accession>R4R2G5</accession>
<comment type="subcellular location">
    <subcellularLocation>
        <location evidence="1">Cell membrane</location>
        <topology evidence="1">Multi-pass membrane protein</topology>
    </subcellularLocation>
</comment>
<proteinExistence type="predicted"/>
<feature type="region of interest" description="Disordered" evidence="7">
    <location>
        <begin position="1"/>
        <end position="54"/>
    </location>
</feature>
<feature type="compositionally biased region" description="Polar residues" evidence="7">
    <location>
        <begin position="207"/>
        <end position="217"/>
    </location>
</feature>
<sequence>MTTHSQRENCDRPGTSRRERVTTAPTVEANTRWKDGPMSAPTTPPTADTRPRPRVPRAVAGLATSMFLIVLTTAMIDLAEPAIREDLGLSTAELTLVVNGYLIAFAGLLLGGRLGAVTATSMALHDTGEGESGVLSGLVNAVQRLGGAIGLAALAGIAIGTAGTSGGIAFTTVLLGQSVLVVVSLVLALLPLSHPRMPPAAAGPSCPSITPSSNRPR</sequence>
<feature type="region of interest" description="Disordered" evidence="7">
    <location>
        <begin position="198"/>
        <end position="217"/>
    </location>
</feature>
<feature type="transmembrane region" description="Helical" evidence="8">
    <location>
        <begin position="145"/>
        <end position="162"/>
    </location>
</feature>
<dbReference type="InterPro" id="IPR036259">
    <property type="entry name" value="MFS_trans_sf"/>
</dbReference>
<protein>
    <submittedName>
        <fullName evidence="9">Putative drug resistance transporter</fullName>
    </submittedName>
</protein>
<name>R4R2G5_9ACTN</name>
<organism evidence="9">
    <name type="scientific">Marinactinospora thermotolerans</name>
    <dbReference type="NCBI Taxonomy" id="531310"/>
    <lineage>
        <taxon>Bacteria</taxon>
        <taxon>Bacillati</taxon>
        <taxon>Actinomycetota</taxon>
        <taxon>Actinomycetes</taxon>
        <taxon>Streptosporangiales</taxon>
        <taxon>Nocardiopsidaceae</taxon>
        <taxon>Marinactinospora</taxon>
    </lineage>
</organism>
<dbReference type="SUPFAM" id="SSF103473">
    <property type="entry name" value="MFS general substrate transporter"/>
    <property type="match status" value="1"/>
</dbReference>
<keyword evidence="5 8" id="KW-1133">Transmembrane helix</keyword>
<feature type="transmembrane region" description="Helical" evidence="8">
    <location>
        <begin position="96"/>
        <end position="124"/>
    </location>
</feature>
<keyword evidence="6 8" id="KW-0472">Membrane</keyword>
<evidence type="ECO:0000256" key="5">
    <source>
        <dbReference type="ARBA" id="ARBA00022989"/>
    </source>
</evidence>
<evidence type="ECO:0000256" key="7">
    <source>
        <dbReference type="SAM" id="MobiDB-lite"/>
    </source>
</evidence>